<organism evidence="2">
    <name type="scientific">Magallana gigas</name>
    <name type="common">Pacific oyster</name>
    <name type="synonym">Crassostrea gigas</name>
    <dbReference type="NCBI Taxonomy" id="29159"/>
    <lineage>
        <taxon>Eukaryota</taxon>
        <taxon>Metazoa</taxon>
        <taxon>Spiralia</taxon>
        <taxon>Lophotrochozoa</taxon>
        <taxon>Mollusca</taxon>
        <taxon>Bivalvia</taxon>
        <taxon>Autobranchia</taxon>
        <taxon>Pteriomorphia</taxon>
        <taxon>Ostreida</taxon>
        <taxon>Ostreoidea</taxon>
        <taxon>Ostreidae</taxon>
        <taxon>Magallana</taxon>
    </lineage>
</organism>
<evidence type="ECO:0000259" key="1">
    <source>
        <dbReference type="Pfam" id="PF02229"/>
    </source>
</evidence>
<name>K1Q3H7_MAGGI</name>
<dbReference type="InterPro" id="IPR009044">
    <property type="entry name" value="ssDNA-bd_transcriptional_reg"/>
</dbReference>
<protein>
    <recommendedName>
        <fullName evidence="1">Transcriptional coactivator p15 (PC4) C-terminal domain-containing protein</fullName>
    </recommendedName>
</protein>
<feature type="domain" description="Transcriptional coactivator p15 (PC4) C-terminal" evidence="1">
    <location>
        <begin position="10"/>
        <end position="56"/>
    </location>
</feature>
<accession>K1Q3H7</accession>
<dbReference type="GO" id="GO:0006355">
    <property type="term" value="P:regulation of DNA-templated transcription"/>
    <property type="evidence" value="ECO:0007669"/>
    <property type="project" value="InterPro"/>
</dbReference>
<dbReference type="SUPFAM" id="SSF54447">
    <property type="entry name" value="ssDNA-binding transcriptional regulator domain"/>
    <property type="match status" value="1"/>
</dbReference>
<proteinExistence type="predicted"/>
<sequence length="92" mass="10629">MSNERLSVALENGRFAKVTMWQNEPRLDLRQWEIGQTNNKLTKKGISLKLHQVKTLNNGMESIQESLKKKRGFEVASGDERLRFGSKRQPLC</sequence>
<dbReference type="HOGENOM" id="CLU_2415424_0_0_1"/>
<gene>
    <name evidence="2" type="ORF">CGI_10004587</name>
</gene>
<dbReference type="InParanoid" id="K1Q3H7"/>
<dbReference type="GO" id="GO:0003677">
    <property type="term" value="F:DNA binding"/>
    <property type="evidence" value="ECO:0007669"/>
    <property type="project" value="InterPro"/>
</dbReference>
<dbReference type="Pfam" id="PF02229">
    <property type="entry name" value="PC4"/>
    <property type="match status" value="1"/>
</dbReference>
<dbReference type="AlphaFoldDB" id="K1Q3H7"/>
<dbReference type="EMBL" id="JH817327">
    <property type="protein sequence ID" value="EKC25949.1"/>
    <property type="molecule type" value="Genomic_DNA"/>
</dbReference>
<dbReference type="Gene3D" id="2.30.31.10">
    <property type="entry name" value="Transcriptional Coactivator Pc4, Chain A"/>
    <property type="match status" value="1"/>
</dbReference>
<dbReference type="InterPro" id="IPR003173">
    <property type="entry name" value="PC4_C"/>
</dbReference>
<evidence type="ECO:0000313" key="2">
    <source>
        <dbReference type="EMBL" id="EKC25949.1"/>
    </source>
</evidence>
<reference evidence="2" key="1">
    <citation type="journal article" date="2012" name="Nature">
        <title>The oyster genome reveals stress adaptation and complexity of shell formation.</title>
        <authorList>
            <person name="Zhang G."/>
            <person name="Fang X."/>
            <person name="Guo X."/>
            <person name="Li L."/>
            <person name="Luo R."/>
            <person name="Xu F."/>
            <person name="Yang P."/>
            <person name="Zhang L."/>
            <person name="Wang X."/>
            <person name="Qi H."/>
            <person name="Xiong Z."/>
            <person name="Que H."/>
            <person name="Xie Y."/>
            <person name="Holland P.W."/>
            <person name="Paps J."/>
            <person name="Zhu Y."/>
            <person name="Wu F."/>
            <person name="Chen Y."/>
            <person name="Wang J."/>
            <person name="Peng C."/>
            <person name="Meng J."/>
            <person name="Yang L."/>
            <person name="Liu J."/>
            <person name="Wen B."/>
            <person name="Zhang N."/>
            <person name="Huang Z."/>
            <person name="Zhu Q."/>
            <person name="Feng Y."/>
            <person name="Mount A."/>
            <person name="Hedgecock D."/>
            <person name="Xu Z."/>
            <person name="Liu Y."/>
            <person name="Domazet-Loso T."/>
            <person name="Du Y."/>
            <person name="Sun X."/>
            <person name="Zhang S."/>
            <person name="Liu B."/>
            <person name="Cheng P."/>
            <person name="Jiang X."/>
            <person name="Li J."/>
            <person name="Fan D."/>
            <person name="Wang W."/>
            <person name="Fu W."/>
            <person name="Wang T."/>
            <person name="Wang B."/>
            <person name="Zhang J."/>
            <person name="Peng Z."/>
            <person name="Li Y."/>
            <person name="Li N."/>
            <person name="Wang J."/>
            <person name="Chen M."/>
            <person name="He Y."/>
            <person name="Tan F."/>
            <person name="Song X."/>
            <person name="Zheng Q."/>
            <person name="Huang R."/>
            <person name="Yang H."/>
            <person name="Du X."/>
            <person name="Chen L."/>
            <person name="Yang M."/>
            <person name="Gaffney P.M."/>
            <person name="Wang S."/>
            <person name="Luo L."/>
            <person name="She Z."/>
            <person name="Ming Y."/>
            <person name="Huang W."/>
            <person name="Zhang S."/>
            <person name="Huang B."/>
            <person name="Zhang Y."/>
            <person name="Qu T."/>
            <person name="Ni P."/>
            <person name="Miao G."/>
            <person name="Wang J."/>
            <person name="Wang Q."/>
            <person name="Steinberg C.E."/>
            <person name="Wang H."/>
            <person name="Li N."/>
            <person name="Qian L."/>
            <person name="Zhang G."/>
            <person name="Li Y."/>
            <person name="Yang H."/>
            <person name="Liu X."/>
            <person name="Wang J."/>
            <person name="Yin Y."/>
            <person name="Wang J."/>
        </authorList>
    </citation>
    <scope>NUCLEOTIDE SEQUENCE [LARGE SCALE GENOMIC DNA]</scope>
    <source>
        <strain evidence="2">05x7-T-G4-1.051#20</strain>
    </source>
</reference>